<dbReference type="Gene3D" id="3.40.1350.10">
    <property type="match status" value="1"/>
</dbReference>
<evidence type="ECO:0000313" key="3">
    <source>
        <dbReference type="EMBL" id="EAZ92336.1"/>
    </source>
</evidence>
<gene>
    <name evidence="3" type="ORF">CY0110_28294</name>
</gene>
<organism evidence="3 4">
    <name type="scientific">Crocosphaera chwakensis CCY0110</name>
    <dbReference type="NCBI Taxonomy" id="391612"/>
    <lineage>
        <taxon>Bacteria</taxon>
        <taxon>Bacillati</taxon>
        <taxon>Cyanobacteriota</taxon>
        <taxon>Cyanophyceae</taxon>
        <taxon>Oscillatoriophycideae</taxon>
        <taxon>Chroococcales</taxon>
        <taxon>Aphanothecaceae</taxon>
        <taxon>Crocosphaera</taxon>
        <taxon>Crocosphaera chwakensis</taxon>
    </lineage>
</organism>
<evidence type="ECO:0000259" key="2">
    <source>
        <dbReference type="Pfam" id="PF04471"/>
    </source>
</evidence>
<feature type="domain" description="Restriction endonuclease type IV Mrr" evidence="2">
    <location>
        <begin position="63"/>
        <end position="182"/>
    </location>
</feature>
<dbReference type="InterPro" id="IPR011856">
    <property type="entry name" value="tRNA_endonuc-like_dom_sf"/>
</dbReference>
<proteinExistence type="predicted"/>
<dbReference type="Proteomes" id="UP000003781">
    <property type="component" value="Unassembled WGS sequence"/>
</dbReference>
<dbReference type="SUPFAM" id="SSF52980">
    <property type="entry name" value="Restriction endonuclease-like"/>
    <property type="match status" value="1"/>
</dbReference>
<dbReference type="Pfam" id="PF04471">
    <property type="entry name" value="Mrr_cat"/>
    <property type="match status" value="1"/>
</dbReference>
<feature type="compositionally biased region" description="Polar residues" evidence="1">
    <location>
        <begin position="21"/>
        <end position="30"/>
    </location>
</feature>
<dbReference type="GO" id="GO:0009307">
    <property type="term" value="P:DNA restriction-modification system"/>
    <property type="evidence" value="ECO:0007669"/>
    <property type="project" value="InterPro"/>
</dbReference>
<dbReference type="GO" id="GO:0015666">
    <property type="term" value="F:restriction endodeoxyribonuclease activity"/>
    <property type="evidence" value="ECO:0007669"/>
    <property type="project" value="TreeGrafter"/>
</dbReference>
<dbReference type="EMBL" id="AAXW01000007">
    <property type="protein sequence ID" value="EAZ92336.1"/>
    <property type="molecule type" value="Genomic_DNA"/>
</dbReference>
<comment type="caution">
    <text evidence="3">The sequence shown here is derived from an EMBL/GenBank/DDBJ whole genome shotgun (WGS) entry which is preliminary data.</text>
</comment>
<dbReference type="GO" id="GO:0003677">
    <property type="term" value="F:DNA binding"/>
    <property type="evidence" value="ECO:0007669"/>
    <property type="project" value="InterPro"/>
</dbReference>
<evidence type="ECO:0000313" key="4">
    <source>
        <dbReference type="Proteomes" id="UP000003781"/>
    </source>
</evidence>
<reference evidence="3 4" key="1">
    <citation type="submission" date="2007-03" db="EMBL/GenBank/DDBJ databases">
        <authorList>
            <person name="Stal L."/>
            <person name="Ferriera S."/>
            <person name="Johnson J."/>
            <person name="Kravitz S."/>
            <person name="Beeson K."/>
            <person name="Sutton G."/>
            <person name="Rogers Y.-H."/>
            <person name="Friedman R."/>
            <person name="Frazier M."/>
            <person name="Venter J.C."/>
        </authorList>
    </citation>
    <scope>NUCLEOTIDE SEQUENCE [LARGE SCALE GENOMIC DNA]</scope>
    <source>
        <strain evidence="3 4">CCY0110</strain>
    </source>
</reference>
<name>A3IMG7_9CHRO</name>
<evidence type="ECO:0000256" key="1">
    <source>
        <dbReference type="SAM" id="MobiDB-lite"/>
    </source>
</evidence>
<dbReference type="PANTHER" id="PTHR30015:SF7">
    <property type="entry name" value="TYPE IV METHYL-DIRECTED RESTRICTION ENZYME ECOKMRR"/>
    <property type="match status" value="1"/>
</dbReference>
<accession>A3IMG7</accession>
<dbReference type="eggNOG" id="COG1715">
    <property type="taxonomic scope" value="Bacteria"/>
</dbReference>
<protein>
    <submittedName>
        <fullName evidence="3">Mrr restriction system protein</fullName>
    </submittedName>
</protein>
<dbReference type="InterPro" id="IPR011335">
    <property type="entry name" value="Restrct_endonuc-II-like"/>
</dbReference>
<dbReference type="InterPro" id="IPR052906">
    <property type="entry name" value="Type_IV_Methyl-Rstrct_Enzyme"/>
</dbReference>
<sequence>MKQFPEFIDFQNNNKEENNNRLLSDSNQSSDIREENKTPEEQLERIYLAIKEDIKKELLETIKQYSPNFFEKLVIDLLISMGYGGSRKEAGEAVGQVNDGGIDGIIKEDRLGLDIIYIQAKRWENTVGRPEIQKFAGALLGKQAKKGIFITTSNFSKEAIEYSTMIDSKIILIDGQKLSELLIDYNVGVSLVESYAIKKIDNDYFTE</sequence>
<dbReference type="PANTHER" id="PTHR30015">
    <property type="entry name" value="MRR RESTRICTION SYSTEM PROTEIN"/>
    <property type="match status" value="1"/>
</dbReference>
<feature type="region of interest" description="Disordered" evidence="1">
    <location>
        <begin position="15"/>
        <end position="38"/>
    </location>
</feature>
<dbReference type="RefSeq" id="WP_008274556.1">
    <property type="nucleotide sequence ID" value="NZ_AAXW01000007.1"/>
</dbReference>
<dbReference type="AlphaFoldDB" id="A3IMG7"/>
<keyword evidence="4" id="KW-1185">Reference proteome</keyword>
<dbReference type="InterPro" id="IPR007560">
    <property type="entry name" value="Restrct_endonuc_IV_Mrr"/>
</dbReference>